<feature type="domain" description="Transcription regulator PadR N-terminal" evidence="1">
    <location>
        <begin position="15"/>
        <end position="89"/>
    </location>
</feature>
<sequence>MVRRRVSNPLALAALTLLQERPMHPYEISSTLRERHKDDSIKLNYGSLYSVIEALQRHGLIEAQETSRAGRRPERTVYAITEAGHREVEDWLSELVARPAKEYTQFEAALSLLGALPVDDAVRLLRLRLDTLTLAARSCEAVRSALAGFPRIFVLETEYEAAMRDAEIRFVRDLLDDIETGTLSGLDGWRRIHELRAAGLPPEEIDAKLRAEFPVLDTGLGELARRAEASSEVRPPESR</sequence>
<gene>
    <name evidence="2" type="ORF">GCM10020369_46950</name>
</gene>
<dbReference type="SUPFAM" id="SSF46785">
    <property type="entry name" value="Winged helix' DNA-binding domain"/>
    <property type="match status" value="1"/>
</dbReference>
<proteinExistence type="predicted"/>
<dbReference type="EMBL" id="BAAAYN010000030">
    <property type="protein sequence ID" value="GAA3390959.1"/>
    <property type="molecule type" value="Genomic_DNA"/>
</dbReference>
<reference evidence="3" key="1">
    <citation type="journal article" date="2019" name="Int. J. Syst. Evol. Microbiol.">
        <title>The Global Catalogue of Microorganisms (GCM) 10K type strain sequencing project: providing services to taxonomists for standard genome sequencing and annotation.</title>
        <authorList>
            <consortium name="The Broad Institute Genomics Platform"/>
            <consortium name="The Broad Institute Genome Sequencing Center for Infectious Disease"/>
            <person name="Wu L."/>
            <person name="Ma J."/>
        </authorList>
    </citation>
    <scope>NUCLEOTIDE SEQUENCE [LARGE SCALE GENOMIC DNA]</scope>
    <source>
        <strain evidence="3">JCM 9458</strain>
    </source>
</reference>
<dbReference type="Gene3D" id="1.10.10.10">
    <property type="entry name" value="Winged helix-like DNA-binding domain superfamily/Winged helix DNA-binding domain"/>
    <property type="match status" value="1"/>
</dbReference>
<keyword evidence="3" id="KW-1185">Reference proteome</keyword>
<dbReference type="InterPro" id="IPR036388">
    <property type="entry name" value="WH-like_DNA-bd_sf"/>
</dbReference>
<comment type="caution">
    <text evidence="2">The sequence shown here is derived from an EMBL/GenBank/DDBJ whole genome shotgun (WGS) entry which is preliminary data.</text>
</comment>
<protein>
    <submittedName>
        <fullName evidence="2">PadR family transcriptional regulator</fullName>
    </submittedName>
</protein>
<dbReference type="RefSeq" id="WP_345730341.1">
    <property type="nucleotide sequence ID" value="NZ_BAAAYN010000030.1"/>
</dbReference>
<evidence type="ECO:0000259" key="1">
    <source>
        <dbReference type="Pfam" id="PF03551"/>
    </source>
</evidence>
<dbReference type="PANTHER" id="PTHR43252">
    <property type="entry name" value="TRANSCRIPTIONAL REGULATOR YQJI"/>
    <property type="match status" value="1"/>
</dbReference>
<dbReference type="Proteomes" id="UP001501676">
    <property type="component" value="Unassembled WGS sequence"/>
</dbReference>
<evidence type="ECO:0000313" key="3">
    <source>
        <dbReference type="Proteomes" id="UP001501676"/>
    </source>
</evidence>
<dbReference type="PANTHER" id="PTHR43252:SF2">
    <property type="entry name" value="TRANSCRIPTION REGULATOR, PADR-LIKE FAMILY"/>
    <property type="match status" value="1"/>
</dbReference>
<name>A0ABP6T2H9_9ACTN</name>
<dbReference type="Pfam" id="PF03551">
    <property type="entry name" value="PadR"/>
    <property type="match status" value="1"/>
</dbReference>
<organism evidence="2 3">
    <name type="scientific">Cryptosporangium minutisporangium</name>
    <dbReference type="NCBI Taxonomy" id="113569"/>
    <lineage>
        <taxon>Bacteria</taxon>
        <taxon>Bacillati</taxon>
        <taxon>Actinomycetota</taxon>
        <taxon>Actinomycetes</taxon>
        <taxon>Cryptosporangiales</taxon>
        <taxon>Cryptosporangiaceae</taxon>
        <taxon>Cryptosporangium</taxon>
    </lineage>
</organism>
<accession>A0ABP6T2H9</accession>
<dbReference type="InterPro" id="IPR005149">
    <property type="entry name" value="Tscrpt_reg_PadR_N"/>
</dbReference>
<dbReference type="InterPro" id="IPR036390">
    <property type="entry name" value="WH_DNA-bd_sf"/>
</dbReference>
<evidence type="ECO:0000313" key="2">
    <source>
        <dbReference type="EMBL" id="GAA3390959.1"/>
    </source>
</evidence>